<dbReference type="GO" id="GO:0003677">
    <property type="term" value="F:DNA binding"/>
    <property type="evidence" value="ECO:0007669"/>
    <property type="project" value="UniProtKB-KW"/>
</dbReference>
<keyword evidence="8" id="KW-0274">FAD</keyword>
<comment type="similarity">
    <text evidence="3">Belongs to the DNA photolyase class-2 family.</text>
</comment>
<dbReference type="EC" id="4.1.99.3" evidence="4"/>
<dbReference type="InterPro" id="IPR052219">
    <property type="entry name" value="Photolyase_Class-2"/>
</dbReference>
<keyword evidence="7" id="KW-0227">DNA damage</keyword>
<comment type="catalytic activity">
    <reaction evidence="13">
        <text>cyclobutadipyrimidine (in DNA) = 2 pyrimidine residues (in DNA).</text>
        <dbReference type="EC" id="4.1.99.3"/>
    </reaction>
</comment>
<dbReference type="InterPro" id="IPR036134">
    <property type="entry name" value="Crypto/Photolyase_FAD-like_sf"/>
</dbReference>
<evidence type="ECO:0000256" key="13">
    <source>
        <dbReference type="ARBA" id="ARBA00033999"/>
    </source>
</evidence>
<reference evidence="15 16" key="1">
    <citation type="submission" date="2016-10" db="EMBL/GenBank/DDBJ databases">
        <authorList>
            <person name="de Groot N.N."/>
        </authorList>
    </citation>
    <scope>NUCLEOTIDE SEQUENCE [LARGE SCALE GENOMIC DNA]</scope>
    <source>
        <strain evidence="15 16">DSM 22489</strain>
    </source>
</reference>
<evidence type="ECO:0000313" key="16">
    <source>
        <dbReference type="Proteomes" id="UP000236728"/>
    </source>
</evidence>
<dbReference type="Proteomes" id="UP000236728">
    <property type="component" value="Unassembled WGS sequence"/>
</dbReference>
<dbReference type="Gene3D" id="1.10.579.10">
    <property type="entry name" value="DNA Cyclobutane Dipyrimidine Photolyase, subunit A, domain 3"/>
    <property type="match status" value="1"/>
</dbReference>
<comment type="cofactor">
    <cofactor evidence="1">
        <name>(6R)-5,10-methylene-5,6,7,8-tetrahydrofolate</name>
        <dbReference type="ChEBI" id="CHEBI:15636"/>
    </cofactor>
</comment>
<dbReference type="Gene3D" id="1.25.40.80">
    <property type="match status" value="1"/>
</dbReference>
<evidence type="ECO:0000256" key="2">
    <source>
        <dbReference type="ARBA" id="ARBA00001974"/>
    </source>
</evidence>
<dbReference type="PANTHER" id="PTHR10211">
    <property type="entry name" value="DEOXYRIBODIPYRIMIDINE PHOTOLYASE"/>
    <property type="match status" value="1"/>
</dbReference>
<dbReference type="AlphaFoldDB" id="A0A1H6BEY7"/>
<evidence type="ECO:0000256" key="12">
    <source>
        <dbReference type="ARBA" id="ARBA00031671"/>
    </source>
</evidence>
<evidence type="ECO:0000256" key="1">
    <source>
        <dbReference type="ARBA" id="ARBA00001932"/>
    </source>
</evidence>
<dbReference type="FunFam" id="1.10.579.10:FF:000002">
    <property type="entry name" value="Deoxyribodipyrimidine photolyase"/>
    <property type="match status" value="1"/>
</dbReference>
<dbReference type="GO" id="GO:0000719">
    <property type="term" value="P:photoreactive repair"/>
    <property type="evidence" value="ECO:0007669"/>
    <property type="project" value="TreeGrafter"/>
</dbReference>
<dbReference type="Pfam" id="PF00875">
    <property type="entry name" value="DNA_photolyase"/>
    <property type="match status" value="1"/>
</dbReference>
<dbReference type="PANTHER" id="PTHR10211:SF0">
    <property type="entry name" value="DEOXYRIBODIPYRIMIDINE PHOTO-LYASE"/>
    <property type="match status" value="1"/>
</dbReference>
<organism evidence="15 16">
    <name type="scientific">Bryocella elongata</name>
    <dbReference type="NCBI Taxonomy" id="863522"/>
    <lineage>
        <taxon>Bacteria</taxon>
        <taxon>Pseudomonadati</taxon>
        <taxon>Acidobacteriota</taxon>
        <taxon>Terriglobia</taxon>
        <taxon>Terriglobales</taxon>
        <taxon>Acidobacteriaceae</taxon>
        <taxon>Bryocella</taxon>
    </lineage>
</organism>
<evidence type="ECO:0000256" key="9">
    <source>
        <dbReference type="ARBA" id="ARBA00023125"/>
    </source>
</evidence>
<accession>A0A1H6BEY7</accession>
<keyword evidence="6" id="KW-0285">Flavoprotein</keyword>
<gene>
    <name evidence="15" type="ORF">SAMN05421819_3657</name>
</gene>
<keyword evidence="9" id="KW-0238">DNA-binding</keyword>
<evidence type="ECO:0000259" key="14">
    <source>
        <dbReference type="PROSITE" id="PS51645"/>
    </source>
</evidence>
<dbReference type="Pfam" id="PF03441">
    <property type="entry name" value="FAD_binding_7"/>
    <property type="match status" value="1"/>
</dbReference>
<dbReference type="GO" id="GO:0003904">
    <property type="term" value="F:deoxyribodipyrimidine photo-lyase activity"/>
    <property type="evidence" value="ECO:0007669"/>
    <property type="project" value="UniProtKB-EC"/>
</dbReference>
<dbReference type="InterPro" id="IPR014729">
    <property type="entry name" value="Rossmann-like_a/b/a_fold"/>
</dbReference>
<dbReference type="SUPFAM" id="SSF48173">
    <property type="entry name" value="Cryptochrome/photolyase FAD-binding domain"/>
    <property type="match status" value="1"/>
</dbReference>
<dbReference type="InterPro" id="IPR036155">
    <property type="entry name" value="Crypto/Photolyase_N_sf"/>
</dbReference>
<evidence type="ECO:0000256" key="6">
    <source>
        <dbReference type="ARBA" id="ARBA00022630"/>
    </source>
</evidence>
<name>A0A1H6BEY7_9BACT</name>
<dbReference type="Gene3D" id="3.40.50.620">
    <property type="entry name" value="HUPs"/>
    <property type="match status" value="1"/>
</dbReference>
<dbReference type="InterPro" id="IPR005101">
    <property type="entry name" value="Cryptochr/Photolyase_FAD-bd"/>
</dbReference>
<evidence type="ECO:0000256" key="5">
    <source>
        <dbReference type="ARBA" id="ARBA00014046"/>
    </source>
</evidence>
<dbReference type="PROSITE" id="PS51645">
    <property type="entry name" value="PHR_CRY_ALPHA_BETA"/>
    <property type="match status" value="1"/>
</dbReference>
<evidence type="ECO:0000256" key="8">
    <source>
        <dbReference type="ARBA" id="ARBA00022827"/>
    </source>
</evidence>
<protein>
    <recommendedName>
        <fullName evidence="5">Deoxyribodipyrimidine photo-lyase</fullName>
        <ecNumber evidence="4">4.1.99.3</ecNumber>
    </recommendedName>
    <alternativeName>
        <fullName evidence="12">DNA photolyase</fullName>
    </alternativeName>
</protein>
<dbReference type="EMBL" id="FNVA01000007">
    <property type="protein sequence ID" value="SEG59318.1"/>
    <property type="molecule type" value="Genomic_DNA"/>
</dbReference>
<keyword evidence="16" id="KW-1185">Reference proteome</keyword>
<keyword evidence="10" id="KW-0234">DNA repair</keyword>
<dbReference type="SUPFAM" id="SSF52425">
    <property type="entry name" value="Cryptochrome/photolyase, N-terminal domain"/>
    <property type="match status" value="1"/>
</dbReference>
<dbReference type="RefSeq" id="WP_103934536.1">
    <property type="nucleotide sequence ID" value="NZ_FNVA01000007.1"/>
</dbReference>
<keyword evidence="11 15" id="KW-0456">Lyase</keyword>
<dbReference type="OrthoDB" id="9772484at2"/>
<dbReference type="InterPro" id="IPR006050">
    <property type="entry name" value="DNA_photolyase_N"/>
</dbReference>
<sequence length="499" mass="56839">MSEKDLTEVQQQDAAYAGLAEELAKDAAVPEALKVLAEDARVTVRRGGAPARGKAVVYWMQRAQRGRDNHALDKAVDVANALGLPCVVYFACISNFKSANLRHYAFMNEGLRDVEEECKARGVGFVMRRPPDEDHLRFFADVDAAMVIGDENPMRAPEQWRKHVAEKLKIPFWTVDADVVVPSKLLEKAQFSAAVARPRLYRALPEFLVPYANPNAQHEWKKPRGLLTDDPKLDITRGWVDFDRSVEPVAAWKGGHHAAVKRLKVFIAKMLESYDRDRNKPETDGTSKMSPYLHFGNISTMTILLAVDEAVEQAVGAEKAHLQAARDSFVNEIVTWRELAVNFVRYQPEYDSPKCADNWARETIREHDLDARERMYSLKVLEAGHTYDDLWNAAQRQMVDYGWMHNYMRMYWAKKIVEWTPNVSVAMKVAIHLNDKYELDGRDPNGYAGIAWSMLGKFDRAWFDRPVFGKRRYMSGASTGKKFDSGAYVRRWGGSQGLF</sequence>
<evidence type="ECO:0000256" key="7">
    <source>
        <dbReference type="ARBA" id="ARBA00022763"/>
    </source>
</evidence>
<proteinExistence type="inferred from homology"/>
<evidence type="ECO:0000256" key="11">
    <source>
        <dbReference type="ARBA" id="ARBA00023239"/>
    </source>
</evidence>
<evidence type="ECO:0000313" key="15">
    <source>
        <dbReference type="EMBL" id="SEG59318.1"/>
    </source>
</evidence>
<comment type="cofactor">
    <cofactor evidence="2">
        <name>FAD</name>
        <dbReference type="ChEBI" id="CHEBI:57692"/>
    </cofactor>
</comment>
<feature type="domain" description="Photolyase/cryptochrome alpha/beta" evidence="14">
    <location>
        <begin position="54"/>
        <end position="183"/>
    </location>
</feature>
<evidence type="ECO:0000256" key="3">
    <source>
        <dbReference type="ARBA" id="ARBA00006409"/>
    </source>
</evidence>
<evidence type="ECO:0000256" key="10">
    <source>
        <dbReference type="ARBA" id="ARBA00023204"/>
    </source>
</evidence>
<evidence type="ECO:0000256" key="4">
    <source>
        <dbReference type="ARBA" id="ARBA00013149"/>
    </source>
</evidence>